<gene>
    <name evidence="1" type="ORF">VB854_21990</name>
</gene>
<dbReference type="Proteomes" id="UP001301728">
    <property type="component" value="Unassembled WGS sequence"/>
</dbReference>
<evidence type="ECO:0000313" key="1">
    <source>
        <dbReference type="EMBL" id="MEA5521613.1"/>
    </source>
</evidence>
<name>A0ABU5U4P4_9CYAN</name>
<dbReference type="EMBL" id="JAYGHT010000135">
    <property type="protein sequence ID" value="MEA5521613.1"/>
    <property type="molecule type" value="Genomic_DNA"/>
</dbReference>
<organism evidence="1 2">
    <name type="scientific">Limnoraphis robusta CCNP1315</name>
    <dbReference type="NCBI Taxonomy" id="3110306"/>
    <lineage>
        <taxon>Bacteria</taxon>
        <taxon>Bacillati</taxon>
        <taxon>Cyanobacteriota</taxon>
        <taxon>Cyanophyceae</taxon>
        <taxon>Oscillatoriophycideae</taxon>
        <taxon>Oscillatoriales</taxon>
        <taxon>Sirenicapillariaceae</taxon>
        <taxon>Limnoraphis</taxon>
    </lineage>
</organism>
<dbReference type="RefSeq" id="WP_323219980.1">
    <property type="nucleotide sequence ID" value="NZ_JAYGHT010000135.1"/>
</dbReference>
<evidence type="ECO:0000313" key="2">
    <source>
        <dbReference type="Proteomes" id="UP001301728"/>
    </source>
</evidence>
<protein>
    <submittedName>
        <fullName evidence="1">Uncharacterized protein</fullName>
    </submittedName>
</protein>
<reference evidence="1 2" key="1">
    <citation type="submission" date="2023-12" db="EMBL/GenBank/DDBJ databases">
        <title>Baltic Sea Cyanobacteria.</title>
        <authorList>
            <person name="Delbaje E."/>
            <person name="Fewer D.P."/>
            <person name="Shishido T.K."/>
        </authorList>
    </citation>
    <scope>NUCLEOTIDE SEQUENCE [LARGE SCALE GENOMIC DNA]</scope>
    <source>
        <strain evidence="1 2">CCNP 1315</strain>
    </source>
</reference>
<keyword evidence="2" id="KW-1185">Reference proteome</keyword>
<sequence>MGIFGTLFGNDNSSSITNSSGGAIENGGHNISISTALRPTNSCVPRPSNPGSFESIRTVPVVESPRYFTAEEEAALKQLEKEKKKEAYHSEKAYKHLESIDTSDTRVHVAHYGYQETLARNEDTKQGATSKFAATLHALRPNYAKREASLQGLDEAKTHQVNQIKSKVKERLAMLRGEG</sequence>
<proteinExistence type="predicted"/>
<comment type="caution">
    <text evidence="1">The sequence shown here is derived from an EMBL/GenBank/DDBJ whole genome shotgun (WGS) entry which is preliminary data.</text>
</comment>
<accession>A0ABU5U4P4</accession>